<dbReference type="VEuPathDB" id="FungiDB:RhiirFUN_001802"/>
<proteinExistence type="predicted"/>
<evidence type="ECO:0000256" key="1">
    <source>
        <dbReference type="SAM" id="SignalP"/>
    </source>
</evidence>
<sequence length="147" mass="16208">MKIILFLLLLLLLNILTDVAQGIVILPTKIRLSNSTLYWALNGSDVILSSNGTDWAIYNNVISPYGDETAVQYRGPGNQLAIANKGGPGEKWDVGSIMEPQIFYNITICSRLVPSECATASEIKEGGEVIAYYRQTGDLKQQLWTLE</sequence>
<dbReference type="Proteomes" id="UP000234323">
    <property type="component" value="Unassembled WGS sequence"/>
</dbReference>
<keyword evidence="3" id="KW-1185">Reference proteome</keyword>
<feature type="signal peptide" evidence="1">
    <location>
        <begin position="1"/>
        <end position="22"/>
    </location>
</feature>
<feature type="chain" id="PRO_5014129507" description="Ricin B lectin domain-containing protein" evidence="1">
    <location>
        <begin position="23"/>
        <end position="147"/>
    </location>
</feature>
<comment type="caution">
    <text evidence="2">The sequence shown here is derived from an EMBL/GenBank/DDBJ whole genome shotgun (WGS) entry which is preliminary data.</text>
</comment>
<reference evidence="2 3" key="1">
    <citation type="submission" date="2015-10" db="EMBL/GenBank/DDBJ databases">
        <title>Genome analyses suggest a sexual origin of heterokaryosis in a supposedly ancient asexual fungus.</title>
        <authorList>
            <person name="Ropars J."/>
            <person name="Sedzielewska K."/>
            <person name="Noel J."/>
            <person name="Charron P."/>
            <person name="Farinelli L."/>
            <person name="Marton T."/>
            <person name="Kruger M."/>
            <person name="Pelin A."/>
            <person name="Brachmann A."/>
            <person name="Corradi N."/>
        </authorList>
    </citation>
    <scope>NUCLEOTIDE SEQUENCE [LARGE SCALE GENOMIC DNA]</scope>
    <source>
        <strain evidence="2 3">A4</strain>
    </source>
</reference>
<keyword evidence="1" id="KW-0732">Signal</keyword>
<evidence type="ECO:0008006" key="4">
    <source>
        <dbReference type="Google" id="ProtNLM"/>
    </source>
</evidence>
<gene>
    <name evidence="2" type="ORF">RhiirA4_397328</name>
</gene>
<organism evidence="2 3">
    <name type="scientific">Rhizophagus irregularis</name>
    <dbReference type="NCBI Taxonomy" id="588596"/>
    <lineage>
        <taxon>Eukaryota</taxon>
        <taxon>Fungi</taxon>
        <taxon>Fungi incertae sedis</taxon>
        <taxon>Mucoromycota</taxon>
        <taxon>Glomeromycotina</taxon>
        <taxon>Glomeromycetes</taxon>
        <taxon>Glomerales</taxon>
        <taxon>Glomeraceae</taxon>
        <taxon>Rhizophagus</taxon>
    </lineage>
</organism>
<accession>A0A2I1G6U0</accession>
<evidence type="ECO:0000313" key="3">
    <source>
        <dbReference type="Proteomes" id="UP000234323"/>
    </source>
</evidence>
<name>A0A2I1G6U0_9GLOM</name>
<dbReference type="EMBL" id="LLXI01000194">
    <property type="protein sequence ID" value="PKY42357.1"/>
    <property type="molecule type" value="Genomic_DNA"/>
</dbReference>
<dbReference type="VEuPathDB" id="FungiDB:RhiirA1_426274"/>
<protein>
    <recommendedName>
        <fullName evidence="4">Ricin B lectin domain-containing protein</fullName>
    </recommendedName>
</protein>
<dbReference type="VEuPathDB" id="FungiDB:FUN_023684"/>
<dbReference type="AlphaFoldDB" id="A0A2I1G6U0"/>
<evidence type="ECO:0000313" key="2">
    <source>
        <dbReference type="EMBL" id="PKY42357.1"/>
    </source>
</evidence>